<dbReference type="Proteomes" id="UP000244248">
    <property type="component" value="Unassembled WGS sequence"/>
</dbReference>
<evidence type="ECO:0000256" key="2">
    <source>
        <dbReference type="ARBA" id="ARBA00022448"/>
    </source>
</evidence>
<evidence type="ECO:0000256" key="14">
    <source>
        <dbReference type="SAM" id="SignalP"/>
    </source>
</evidence>
<dbReference type="Pfam" id="PF07715">
    <property type="entry name" value="Plug"/>
    <property type="match status" value="1"/>
</dbReference>
<dbReference type="PANTHER" id="PTHR32552">
    <property type="entry name" value="FERRICHROME IRON RECEPTOR-RELATED"/>
    <property type="match status" value="1"/>
</dbReference>
<evidence type="ECO:0000256" key="11">
    <source>
        <dbReference type="PROSITE-ProRule" id="PRU01360"/>
    </source>
</evidence>
<evidence type="ECO:0000256" key="6">
    <source>
        <dbReference type="ARBA" id="ARBA00023004"/>
    </source>
</evidence>
<evidence type="ECO:0000256" key="4">
    <source>
        <dbReference type="ARBA" id="ARBA00022496"/>
    </source>
</evidence>
<proteinExistence type="inferred from homology"/>
<dbReference type="InterPro" id="IPR036942">
    <property type="entry name" value="Beta-barrel_TonB_sf"/>
</dbReference>
<comment type="caution">
    <text evidence="17">The sequence shown here is derived from an EMBL/GenBank/DDBJ whole genome shotgun (WGS) entry which is preliminary data.</text>
</comment>
<evidence type="ECO:0000256" key="10">
    <source>
        <dbReference type="ARBA" id="ARBA00023237"/>
    </source>
</evidence>
<evidence type="ECO:0000256" key="12">
    <source>
        <dbReference type="RuleBase" id="RU003357"/>
    </source>
</evidence>
<evidence type="ECO:0000256" key="1">
    <source>
        <dbReference type="ARBA" id="ARBA00004571"/>
    </source>
</evidence>
<dbReference type="InterPro" id="IPR000531">
    <property type="entry name" value="Beta-barrel_TonB"/>
</dbReference>
<feature type="domain" description="TonB-dependent receptor-like beta-barrel" evidence="15">
    <location>
        <begin position="321"/>
        <end position="781"/>
    </location>
</feature>
<keyword evidence="2 11" id="KW-0813">Transport</keyword>
<keyword evidence="5 11" id="KW-0812">Transmembrane</keyword>
<dbReference type="Gene3D" id="2.40.170.20">
    <property type="entry name" value="TonB-dependent receptor, beta-barrel domain"/>
    <property type="match status" value="1"/>
</dbReference>
<evidence type="ECO:0000313" key="17">
    <source>
        <dbReference type="EMBL" id="PTU30904.1"/>
    </source>
</evidence>
<keyword evidence="7" id="KW-0406">Ion transport</keyword>
<keyword evidence="14" id="KW-0732">Signal</keyword>
<feature type="compositionally biased region" description="Polar residues" evidence="13">
    <location>
        <begin position="33"/>
        <end position="57"/>
    </location>
</feature>
<feature type="domain" description="TonB-dependent receptor plug" evidence="16">
    <location>
        <begin position="121"/>
        <end position="229"/>
    </location>
</feature>
<protein>
    <recommendedName>
        <fullName evidence="19">TonB-dependent receptor</fullName>
    </recommendedName>
</protein>
<evidence type="ECO:0000256" key="9">
    <source>
        <dbReference type="ARBA" id="ARBA00023136"/>
    </source>
</evidence>
<feature type="region of interest" description="Disordered" evidence="13">
    <location>
        <begin position="20"/>
        <end position="74"/>
    </location>
</feature>
<feature type="compositionally biased region" description="Low complexity" evidence="13">
    <location>
        <begin position="20"/>
        <end position="31"/>
    </location>
</feature>
<evidence type="ECO:0000256" key="5">
    <source>
        <dbReference type="ARBA" id="ARBA00022692"/>
    </source>
</evidence>
<evidence type="ECO:0000256" key="13">
    <source>
        <dbReference type="SAM" id="MobiDB-lite"/>
    </source>
</evidence>
<keyword evidence="10 11" id="KW-0998">Cell outer membrane</keyword>
<dbReference type="GO" id="GO:0009279">
    <property type="term" value="C:cell outer membrane"/>
    <property type="evidence" value="ECO:0007669"/>
    <property type="project" value="UniProtKB-SubCell"/>
</dbReference>
<evidence type="ECO:0000259" key="15">
    <source>
        <dbReference type="Pfam" id="PF00593"/>
    </source>
</evidence>
<dbReference type="EMBL" id="QANS01000004">
    <property type="protein sequence ID" value="PTU30904.1"/>
    <property type="molecule type" value="Genomic_DNA"/>
</dbReference>
<feature type="chain" id="PRO_5015725555" description="TonB-dependent receptor" evidence="14">
    <location>
        <begin position="21"/>
        <end position="823"/>
    </location>
</feature>
<organism evidence="17 18">
    <name type="scientific">Stenotrophobium rhamnosiphilum</name>
    <dbReference type="NCBI Taxonomy" id="2029166"/>
    <lineage>
        <taxon>Bacteria</taxon>
        <taxon>Pseudomonadati</taxon>
        <taxon>Pseudomonadota</taxon>
        <taxon>Gammaproteobacteria</taxon>
        <taxon>Nevskiales</taxon>
        <taxon>Nevskiaceae</taxon>
        <taxon>Stenotrophobium</taxon>
    </lineage>
</organism>
<evidence type="ECO:0000313" key="18">
    <source>
        <dbReference type="Proteomes" id="UP000244248"/>
    </source>
</evidence>
<dbReference type="PROSITE" id="PS52016">
    <property type="entry name" value="TONB_DEPENDENT_REC_3"/>
    <property type="match status" value="1"/>
</dbReference>
<name>A0A2T5ME88_9GAMM</name>
<keyword evidence="3 11" id="KW-1134">Transmembrane beta strand</keyword>
<dbReference type="SUPFAM" id="SSF56935">
    <property type="entry name" value="Porins"/>
    <property type="match status" value="1"/>
</dbReference>
<dbReference type="PANTHER" id="PTHR32552:SF81">
    <property type="entry name" value="TONB-DEPENDENT OUTER MEMBRANE RECEPTOR"/>
    <property type="match status" value="1"/>
</dbReference>
<dbReference type="GO" id="GO:0006826">
    <property type="term" value="P:iron ion transport"/>
    <property type="evidence" value="ECO:0007669"/>
    <property type="project" value="UniProtKB-KW"/>
</dbReference>
<evidence type="ECO:0000259" key="16">
    <source>
        <dbReference type="Pfam" id="PF07715"/>
    </source>
</evidence>
<evidence type="ECO:0000256" key="8">
    <source>
        <dbReference type="ARBA" id="ARBA00023077"/>
    </source>
</evidence>
<keyword evidence="8 12" id="KW-0798">TonB box</keyword>
<dbReference type="AlphaFoldDB" id="A0A2T5ME88"/>
<comment type="similarity">
    <text evidence="11 12">Belongs to the TonB-dependent receptor family.</text>
</comment>
<gene>
    <name evidence="17" type="ORF">CJD38_11370</name>
</gene>
<evidence type="ECO:0008006" key="19">
    <source>
        <dbReference type="Google" id="ProtNLM"/>
    </source>
</evidence>
<dbReference type="InterPro" id="IPR012910">
    <property type="entry name" value="Plug_dom"/>
</dbReference>
<keyword evidence="4" id="KW-0410">Iron transport</keyword>
<evidence type="ECO:0000256" key="7">
    <source>
        <dbReference type="ARBA" id="ARBA00023065"/>
    </source>
</evidence>
<keyword evidence="9 11" id="KW-0472">Membrane</keyword>
<reference evidence="17 18" key="1">
    <citation type="submission" date="2018-04" db="EMBL/GenBank/DDBJ databases">
        <title>Novel species isolated from glacier.</title>
        <authorList>
            <person name="Liu Q."/>
            <person name="Xin Y.-H."/>
        </authorList>
    </citation>
    <scope>NUCLEOTIDE SEQUENCE [LARGE SCALE GENOMIC DNA]</scope>
    <source>
        <strain evidence="17 18">GT1R17</strain>
    </source>
</reference>
<comment type="subcellular location">
    <subcellularLocation>
        <location evidence="1 11">Cell outer membrane</location>
        <topology evidence="1 11">Multi-pass membrane protein</topology>
    </subcellularLocation>
</comment>
<dbReference type="InterPro" id="IPR039426">
    <property type="entry name" value="TonB-dep_rcpt-like"/>
</dbReference>
<evidence type="ECO:0000256" key="3">
    <source>
        <dbReference type="ARBA" id="ARBA00022452"/>
    </source>
</evidence>
<feature type="signal peptide" evidence="14">
    <location>
        <begin position="1"/>
        <end position="20"/>
    </location>
</feature>
<keyword evidence="6" id="KW-0408">Iron</keyword>
<dbReference type="Pfam" id="PF00593">
    <property type="entry name" value="TonB_dep_Rec_b-barrel"/>
    <property type="match status" value="1"/>
</dbReference>
<sequence length="823" mass="88785">MTALKIGLCMLVAMPMHATAQEQPSQSPAAQNGEASQNELFDELLSSTEPSAPTQTEEPVATPEPATSAAQPDPTATAIDEVLPTIAAPQKSESTQALKAPPSHAQIEEVVVTATKRAENVRDIPASITALSGEELEQRGAQDTADIVKLVPGVNLTSTGDSPARVTIRGIASDIGTSSTTGILFGNVSFSDGYAPILSLDPNPFDMASVEVLKGPQGTLFGASALNGAVRYVPTLPRFGQYEVKWFGQYTSIKEGDAAPTYGAAVNLPLYEDSLALRVMAFDRIAPGFIDNTRIPKKDTNQTDQKGARALLGWHPSEAWDVLLTTAYQQTKLQDVGTADNDQGRLVTNDRARVSPNTTKYWMGDFSVTYSGEWAQFVSDTSYIYKAGNNFFDATSRTAGKNPPLSLIAQQYTGDSDTFGQEFRLVSVDNPDSSWKWVTGVFAWQQSLRNKLTVPLAIDVAPLATILDALSLTPLSSLFSETGSPIVVQTAADVRIRELALFGDLTRRLGDSVEIALGGRLYRTSSGGQNVQSGVYVLAQQGSSPYVVEGEVKEKGFSPKASITWHINEDILAYGLVSKGFRVGGIQTGLTSSIIPSTSPKIFKSDTLWNYEAGLRTQFLDNTLRVDLTGFMVDWKNPQSLQPDASGLTVFITNVGGVKSRGGDLSVQYLFPWQGLMFTTAVSYADTVTTKDFTTATGDVYPVGTTWPLAPKWQTSSNLSFMRPIGDWTVGGFATYTTLGSAVPVFGGHKVFGYKQVDLQLSVSNEQYKWLPQIALIVNNLTDERGLTNAFTSGIPTPELAAEEYYYITPRALTLRLSGRFGD</sequence>
<keyword evidence="18" id="KW-1185">Reference proteome</keyword>
<accession>A0A2T5ME88</accession>